<keyword evidence="3" id="KW-1185">Reference proteome</keyword>
<dbReference type="PATRIC" id="fig|213810.4.peg.73"/>
<dbReference type="CAZy" id="GH5">
    <property type="family name" value="Glycoside Hydrolase Family 5"/>
</dbReference>
<protein>
    <submittedName>
        <fullName evidence="2">Cellulase (Glycosyl hydrolase family 5)</fullName>
    </submittedName>
</protein>
<accession>D4LA26</accession>
<dbReference type="STRING" id="213810.RUM_02230"/>
<organism evidence="2 3">
    <name type="scientific">Ruminococcus champanellensis (strain DSM 18848 / JCM 17042 / KCTC 15320 / 18P13)</name>
    <dbReference type="NCBI Taxonomy" id="213810"/>
    <lineage>
        <taxon>Bacteria</taxon>
        <taxon>Bacillati</taxon>
        <taxon>Bacillota</taxon>
        <taxon>Clostridia</taxon>
        <taxon>Eubacteriales</taxon>
        <taxon>Oscillospiraceae</taxon>
        <taxon>Ruminococcus</taxon>
    </lineage>
</organism>
<proteinExistence type="predicted"/>
<dbReference type="PANTHER" id="PTHR37398">
    <property type="entry name" value="ENDO-BETA-1,4-MANNANASE"/>
    <property type="match status" value="1"/>
</dbReference>
<dbReference type="InterPro" id="IPR017853">
    <property type="entry name" value="GH"/>
</dbReference>
<reference evidence="2" key="1">
    <citation type="submission" date="2010-03" db="EMBL/GenBank/DDBJ databases">
        <title>The genome sequence of Ruminococcus sp. 18P13.</title>
        <authorList>
            <consortium name="metaHIT consortium -- http://www.metahit.eu/"/>
            <person name="Pajon A."/>
            <person name="Turner K."/>
            <person name="Parkhill J."/>
            <person name="Bernalier A."/>
        </authorList>
    </citation>
    <scope>NUCLEOTIDE SEQUENCE [LARGE SCALE GENOMIC DNA]</scope>
    <source>
        <strain evidence="2">Type strain: 18P13</strain>
    </source>
</reference>
<name>D4LA26_RUMC1</name>
<dbReference type="PANTHER" id="PTHR37398:SF3">
    <property type="entry name" value="GLYCOSIDE HYDROLASE FAMILY 5 DOMAIN-CONTAINING PROTEIN"/>
    <property type="match status" value="1"/>
</dbReference>
<dbReference type="BioCyc" id="RCHA213810:RUM_RS01045-MONOMER"/>
<dbReference type="KEGG" id="rch:RUM_02230"/>
<sequence>MKRCIALALSVCLLLFGCADSSSQQGSQADRRIMVEGTSFKVDGKELWFNGVNTPWDNWNDFGGEYDAQFWDEHFAQLHDKGINASRVWISCNGEVGVKIKEDGSVTGLKDKMWEDLDSFFEIARKHEIYIMATLMSFDHCKDSNSKHQRWRTMLQSEEMSQTYVDNYVIPFVKRYDDNDYLFSVDLCNEPDWIVENSECGQLQWQDLSRFFAQCAAGVHQNSDVLVTVGMGMVKYNSDNYSGNYVSDKVLKGFAGEDAFLDYYSPHFYEWQVANWGNAFEKSPKDFGMPVDRPVVLGECPAEGLKNAKKPLTQCTDSAYSNGWQGVFAWTSNGVDDCGGFDQVSASAEQMYQKIPELIFPAGKS</sequence>
<reference evidence="2" key="2">
    <citation type="submission" date="2010-03" db="EMBL/GenBank/DDBJ databases">
        <authorList>
            <person name="Pajon A."/>
        </authorList>
    </citation>
    <scope>NUCLEOTIDE SEQUENCE</scope>
    <source>
        <strain evidence="2">Type strain: 18P13</strain>
    </source>
</reference>
<dbReference type="EMBL" id="FP929052">
    <property type="protein sequence ID" value="CBL16471.1"/>
    <property type="molecule type" value="Genomic_DNA"/>
</dbReference>
<evidence type="ECO:0000313" key="3">
    <source>
        <dbReference type="Proteomes" id="UP000007054"/>
    </source>
</evidence>
<dbReference type="AlphaFoldDB" id="D4LA26"/>
<feature type="chain" id="PRO_5038476967" evidence="1">
    <location>
        <begin position="22"/>
        <end position="365"/>
    </location>
</feature>
<dbReference type="RefSeq" id="WP_015557378.1">
    <property type="nucleotide sequence ID" value="NC_021039.1"/>
</dbReference>
<keyword evidence="2" id="KW-0378">Hydrolase</keyword>
<evidence type="ECO:0000256" key="1">
    <source>
        <dbReference type="SAM" id="SignalP"/>
    </source>
</evidence>
<dbReference type="OrthoDB" id="9802444at2"/>
<evidence type="ECO:0000313" key="2">
    <source>
        <dbReference type="EMBL" id="CBL16471.1"/>
    </source>
</evidence>
<dbReference type="GeneID" id="83155058"/>
<dbReference type="HOGENOM" id="CLU_668836_0_0_9"/>
<feature type="signal peptide" evidence="1">
    <location>
        <begin position="1"/>
        <end position="21"/>
    </location>
</feature>
<dbReference type="PROSITE" id="PS51257">
    <property type="entry name" value="PROKAR_LIPOPROTEIN"/>
    <property type="match status" value="1"/>
</dbReference>
<dbReference type="Proteomes" id="UP000007054">
    <property type="component" value="Chromosome"/>
</dbReference>
<dbReference type="GO" id="GO:0016787">
    <property type="term" value="F:hydrolase activity"/>
    <property type="evidence" value="ECO:0007669"/>
    <property type="project" value="UniProtKB-KW"/>
</dbReference>
<gene>
    <name evidence="2" type="ordered locus">RUM_02230</name>
</gene>
<dbReference type="Gene3D" id="3.20.20.80">
    <property type="entry name" value="Glycosidases"/>
    <property type="match status" value="1"/>
</dbReference>
<dbReference type="SUPFAM" id="SSF51445">
    <property type="entry name" value="(Trans)glycosidases"/>
    <property type="match status" value="1"/>
</dbReference>
<keyword evidence="1" id="KW-0732">Signal</keyword>